<dbReference type="EMBL" id="HBUE01350992">
    <property type="protein sequence ID" value="CAG6603193.1"/>
    <property type="molecule type" value="Transcribed_RNA"/>
</dbReference>
<name>A0A8D8L791_CULPI</name>
<accession>A0A8D8L791</accession>
<dbReference type="EMBL" id="HBUE01243892">
    <property type="protein sequence ID" value="CAG6550898.1"/>
    <property type="molecule type" value="Transcribed_RNA"/>
</dbReference>
<evidence type="ECO:0000313" key="1">
    <source>
        <dbReference type="EMBL" id="CAG6603193.1"/>
    </source>
</evidence>
<proteinExistence type="predicted"/>
<dbReference type="AlphaFoldDB" id="A0A8D8L791"/>
<organism evidence="1">
    <name type="scientific">Culex pipiens</name>
    <name type="common">House mosquito</name>
    <dbReference type="NCBI Taxonomy" id="7175"/>
    <lineage>
        <taxon>Eukaryota</taxon>
        <taxon>Metazoa</taxon>
        <taxon>Ecdysozoa</taxon>
        <taxon>Arthropoda</taxon>
        <taxon>Hexapoda</taxon>
        <taxon>Insecta</taxon>
        <taxon>Pterygota</taxon>
        <taxon>Neoptera</taxon>
        <taxon>Endopterygota</taxon>
        <taxon>Diptera</taxon>
        <taxon>Nematocera</taxon>
        <taxon>Culicoidea</taxon>
        <taxon>Culicidae</taxon>
        <taxon>Culicinae</taxon>
        <taxon>Culicini</taxon>
        <taxon>Culex</taxon>
        <taxon>Culex</taxon>
    </lineage>
</organism>
<dbReference type="EMBL" id="HBUE01350991">
    <property type="protein sequence ID" value="CAG6603192.1"/>
    <property type="molecule type" value="Transcribed_RNA"/>
</dbReference>
<sequence>MYSSEFSSGIEHPELSGLMTLGKPLPSSGVSGSTKLSVSSMLSEDPSLPVEHAPVDGGLSGDEWTGGLWLWLCRFWTITIEWGRWWKAEAEGIVRGGGIPPLLR</sequence>
<dbReference type="EMBL" id="HBUE01243893">
    <property type="protein sequence ID" value="CAG6550899.1"/>
    <property type="molecule type" value="Transcribed_RNA"/>
</dbReference>
<protein>
    <submittedName>
        <fullName evidence="1">(northern house mosquito) hypothetical protein</fullName>
    </submittedName>
</protein>
<reference evidence="1" key="1">
    <citation type="submission" date="2021-05" db="EMBL/GenBank/DDBJ databases">
        <authorList>
            <person name="Alioto T."/>
            <person name="Alioto T."/>
            <person name="Gomez Garrido J."/>
        </authorList>
    </citation>
    <scope>NUCLEOTIDE SEQUENCE</scope>
</reference>